<keyword evidence="1" id="KW-0862">Zinc</keyword>
<organism evidence="4 5">
    <name type="scientific">Cytospora mali</name>
    <name type="common">Apple Valsa canker fungus</name>
    <name type="synonym">Valsa mali</name>
    <dbReference type="NCBI Taxonomy" id="578113"/>
    <lineage>
        <taxon>Eukaryota</taxon>
        <taxon>Fungi</taxon>
        <taxon>Dikarya</taxon>
        <taxon>Ascomycota</taxon>
        <taxon>Pezizomycotina</taxon>
        <taxon>Sordariomycetes</taxon>
        <taxon>Sordariomycetidae</taxon>
        <taxon>Diaporthales</taxon>
        <taxon>Cytosporaceae</taxon>
        <taxon>Cytospora</taxon>
    </lineage>
</organism>
<sequence>MGTFTPNQSYEPLIENAPGTTVPTYFTPSQEGYMDNPPLSGGLPLTDGTLPTQSTPSDKHSFPPVFRELWPTIICVAWFSKHYRNHRPPLECPHDTCDKKLPENKDLKRHILSNHLHWAEKKPELAYLFKKYECDNCGYATNRPDNLKRHNDKGVCQKEGYEGSESGQ</sequence>
<dbReference type="PROSITE" id="PS50157">
    <property type="entry name" value="ZINC_FINGER_C2H2_2"/>
    <property type="match status" value="1"/>
</dbReference>
<feature type="domain" description="C2H2-type" evidence="3">
    <location>
        <begin position="90"/>
        <end position="122"/>
    </location>
</feature>
<evidence type="ECO:0000256" key="1">
    <source>
        <dbReference type="PROSITE-ProRule" id="PRU00042"/>
    </source>
</evidence>
<accession>A0A194VTD2</accession>
<reference evidence="4" key="1">
    <citation type="submission" date="2014-12" db="EMBL/GenBank/DDBJ databases">
        <title>Genome Sequence of Valsa Canker Pathogens Uncovers a Specific Adaption of Colonization on Woody Bark.</title>
        <authorList>
            <person name="Yin Z."/>
            <person name="Liu H."/>
            <person name="Gao X."/>
            <person name="Li Z."/>
            <person name="Song N."/>
            <person name="Ke X."/>
            <person name="Dai Q."/>
            <person name="Wu Y."/>
            <person name="Sun Y."/>
            <person name="Xu J.-R."/>
            <person name="Kang Z.K."/>
            <person name="Wang L."/>
            <person name="Huang L."/>
        </authorList>
    </citation>
    <scope>NUCLEOTIDE SEQUENCE [LARGE SCALE GENOMIC DNA]</scope>
    <source>
        <strain evidence="4">03-8</strain>
    </source>
</reference>
<dbReference type="SMART" id="SM00355">
    <property type="entry name" value="ZnF_C2H2"/>
    <property type="match status" value="2"/>
</dbReference>
<feature type="compositionally biased region" description="Basic and acidic residues" evidence="2">
    <location>
        <begin position="148"/>
        <end position="161"/>
    </location>
</feature>
<evidence type="ECO:0000259" key="3">
    <source>
        <dbReference type="PROSITE" id="PS50157"/>
    </source>
</evidence>
<dbReference type="Gene3D" id="3.30.160.60">
    <property type="entry name" value="Classic Zinc Finger"/>
    <property type="match status" value="1"/>
</dbReference>
<keyword evidence="1" id="KW-0863">Zinc-finger</keyword>
<keyword evidence="5" id="KW-1185">Reference proteome</keyword>
<dbReference type="AlphaFoldDB" id="A0A194VTD2"/>
<feature type="compositionally biased region" description="Polar residues" evidence="2">
    <location>
        <begin position="18"/>
        <end position="30"/>
    </location>
</feature>
<dbReference type="OrthoDB" id="654211at2759"/>
<dbReference type="Pfam" id="PF00096">
    <property type="entry name" value="zf-C2H2"/>
    <property type="match status" value="1"/>
</dbReference>
<evidence type="ECO:0000313" key="5">
    <source>
        <dbReference type="Proteomes" id="UP000078559"/>
    </source>
</evidence>
<feature type="compositionally biased region" description="Polar residues" evidence="2">
    <location>
        <begin position="1"/>
        <end position="10"/>
    </location>
</feature>
<evidence type="ECO:0000313" key="4">
    <source>
        <dbReference type="EMBL" id="KUI67188.1"/>
    </source>
</evidence>
<dbReference type="GO" id="GO:0008270">
    <property type="term" value="F:zinc ion binding"/>
    <property type="evidence" value="ECO:0007669"/>
    <property type="project" value="UniProtKB-KW"/>
</dbReference>
<gene>
    <name evidence="4" type="ORF">VM1G_11513</name>
</gene>
<name>A0A194VTD2_CYTMA</name>
<evidence type="ECO:0000256" key="2">
    <source>
        <dbReference type="SAM" id="MobiDB-lite"/>
    </source>
</evidence>
<dbReference type="Proteomes" id="UP000078559">
    <property type="component" value="Chromosome 3"/>
</dbReference>
<feature type="region of interest" description="Disordered" evidence="2">
    <location>
        <begin position="148"/>
        <end position="168"/>
    </location>
</feature>
<dbReference type="EMBL" id="CM003100">
    <property type="protein sequence ID" value="KUI67188.1"/>
    <property type="molecule type" value="Genomic_DNA"/>
</dbReference>
<keyword evidence="1" id="KW-0479">Metal-binding</keyword>
<feature type="region of interest" description="Disordered" evidence="2">
    <location>
        <begin position="1"/>
        <end position="58"/>
    </location>
</feature>
<protein>
    <recommendedName>
        <fullName evidence="3">C2H2-type domain-containing protein</fullName>
    </recommendedName>
</protein>
<dbReference type="InterPro" id="IPR013087">
    <property type="entry name" value="Znf_C2H2_type"/>
</dbReference>
<proteinExistence type="predicted"/>
<dbReference type="PROSITE" id="PS00028">
    <property type="entry name" value="ZINC_FINGER_C2H2_1"/>
    <property type="match status" value="1"/>
</dbReference>